<sequence>MLEPISVLILYDPILSVTSLLQAAGVLQFADGNIKVGKCSDSLPKPPPHPWHWAPCGMPREFGGAPSNAIHTVSHVVVVCSCSCTSLMSKNGFVD</sequence>
<reference evidence="1" key="1">
    <citation type="submission" date="2021-02" db="EMBL/GenBank/DDBJ databases">
        <authorList>
            <person name="Steward A R."/>
        </authorList>
    </citation>
    <scope>NUCLEOTIDE SEQUENCE</scope>
</reference>
<dbReference type="EMBL" id="CAJOBZ010000005">
    <property type="protein sequence ID" value="CAF4795531.1"/>
    <property type="molecule type" value="Genomic_DNA"/>
</dbReference>
<proteinExistence type="predicted"/>
<gene>
    <name evidence="1" type="ORF">PMACD_LOCUS3132</name>
</gene>
<organism evidence="1 2">
    <name type="scientific">Pieris macdunnoughi</name>
    <dbReference type="NCBI Taxonomy" id="345717"/>
    <lineage>
        <taxon>Eukaryota</taxon>
        <taxon>Metazoa</taxon>
        <taxon>Ecdysozoa</taxon>
        <taxon>Arthropoda</taxon>
        <taxon>Hexapoda</taxon>
        <taxon>Insecta</taxon>
        <taxon>Pterygota</taxon>
        <taxon>Neoptera</taxon>
        <taxon>Endopterygota</taxon>
        <taxon>Lepidoptera</taxon>
        <taxon>Glossata</taxon>
        <taxon>Ditrysia</taxon>
        <taxon>Papilionoidea</taxon>
        <taxon>Pieridae</taxon>
        <taxon>Pierinae</taxon>
        <taxon>Pieris</taxon>
    </lineage>
</organism>
<evidence type="ECO:0000313" key="1">
    <source>
        <dbReference type="EMBL" id="CAF4795531.1"/>
    </source>
</evidence>
<dbReference type="Proteomes" id="UP000663880">
    <property type="component" value="Unassembled WGS sequence"/>
</dbReference>
<comment type="caution">
    <text evidence="1">The sequence shown here is derived from an EMBL/GenBank/DDBJ whole genome shotgun (WGS) entry which is preliminary data.</text>
</comment>
<protein>
    <submittedName>
        <fullName evidence="1">Uncharacterized protein</fullName>
    </submittedName>
</protein>
<accession>A0A821P4W9</accession>
<dbReference type="AlphaFoldDB" id="A0A821P4W9"/>
<name>A0A821P4W9_9NEOP</name>
<keyword evidence="2" id="KW-1185">Reference proteome</keyword>
<evidence type="ECO:0000313" key="2">
    <source>
        <dbReference type="Proteomes" id="UP000663880"/>
    </source>
</evidence>